<dbReference type="EMBL" id="JAZDRO010000009">
    <property type="protein sequence ID" value="MEE2567713.1"/>
    <property type="molecule type" value="Genomic_DNA"/>
</dbReference>
<feature type="chain" id="PRO_5047260055" evidence="1">
    <location>
        <begin position="26"/>
        <end position="231"/>
    </location>
</feature>
<name>A0ABU7M1L3_9PROT</name>
<keyword evidence="3" id="KW-1185">Reference proteome</keyword>
<protein>
    <submittedName>
        <fullName evidence="2">Uncharacterized protein</fullName>
    </submittedName>
</protein>
<evidence type="ECO:0000256" key="1">
    <source>
        <dbReference type="SAM" id="SignalP"/>
    </source>
</evidence>
<evidence type="ECO:0000313" key="3">
    <source>
        <dbReference type="Proteomes" id="UP001310692"/>
    </source>
</evidence>
<organism evidence="2 3">
    <name type="scientific">Hyphobacterium marinum</name>
    <dbReference type="NCBI Taxonomy" id="3116574"/>
    <lineage>
        <taxon>Bacteria</taxon>
        <taxon>Pseudomonadati</taxon>
        <taxon>Pseudomonadota</taxon>
        <taxon>Alphaproteobacteria</taxon>
        <taxon>Maricaulales</taxon>
        <taxon>Maricaulaceae</taxon>
        <taxon>Hyphobacterium</taxon>
    </lineage>
</organism>
<keyword evidence="1" id="KW-0732">Signal</keyword>
<gene>
    <name evidence="2" type="ORF">V0U35_13605</name>
</gene>
<comment type="caution">
    <text evidence="2">The sequence shown here is derived from an EMBL/GenBank/DDBJ whole genome shotgun (WGS) entry which is preliminary data.</text>
</comment>
<dbReference type="RefSeq" id="WP_330197296.1">
    <property type="nucleotide sequence ID" value="NZ_JAZDRO010000009.1"/>
</dbReference>
<proteinExistence type="predicted"/>
<evidence type="ECO:0000313" key="2">
    <source>
        <dbReference type="EMBL" id="MEE2567713.1"/>
    </source>
</evidence>
<dbReference type="Proteomes" id="UP001310692">
    <property type="component" value="Unassembled WGS sequence"/>
</dbReference>
<reference evidence="2 3" key="1">
    <citation type="submission" date="2024-01" db="EMBL/GenBank/DDBJ databases">
        <title>Hyphobacterium bacterium isolated from marine sediment.</title>
        <authorList>
            <person name="Zhao S."/>
        </authorList>
    </citation>
    <scope>NUCLEOTIDE SEQUENCE [LARGE SCALE GENOMIC DNA]</scope>
    <source>
        <strain evidence="2 3">Y60-23</strain>
    </source>
</reference>
<sequence>MAIKTTGILAAAGLFILAAGSSAYAQANCRLGEETRWTEWTGHNNDFQDTLSLPNSDWHGLKRIANYERSNEPCRTEAVFGRMPGATRAASEVERASDTCNGNPRDEILVGFDDRMEGGFISGVRAWTSNQNNVERRRLKGLRVRVQVINDDCSLSGFNWEAYREQVDTGSHDATLTALTPLTEQDTRTNANREHRFVVCPDGWIASGLQLAHGARGVSGLRLQCREVIPR</sequence>
<accession>A0ABU7M1L3</accession>
<feature type="signal peptide" evidence="1">
    <location>
        <begin position="1"/>
        <end position="25"/>
    </location>
</feature>